<gene>
    <name evidence="2" type="ORF">S06H3_00776</name>
</gene>
<accession>X1LJN9</accession>
<dbReference type="PROSITE" id="PS51094">
    <property type="entry name" value="PTS_EIIA_TYPE_2"/>
    <property type="match status" value="1"/>
</dbReference>
<dbReference type="PANTHER" id="PTHR47738:SF2">
    <property type="entry name" value="PTS SYSTEM FRUCTOSE-LIKE EIIA COMPONENT"/>
    <property type="match status" value="1"/>
</dbReference>
<organism evidence="2">
    <name type="scientific">marine sediment metagenome</name>
    <dbReference type="NCBI Taxonomy" id="412755"/>
    <lineage>
        <taxon>unclassified sequences</taxon>
        <taxon>metagenomes</taxon>
        <taxon>ecological metagenomes</taxon>
    </lineage>
</organism>
<dbReference type="Gene3D" id="3.40.930.10">
    <property type="entry name" value="Mannitol-specific EII, Chain A"/>
    <property type="match status" value="1"/>
</dbReference>
<proteinExistence type="predicted"/>
<dbReference type="InterPro" id="IPR016152">
    <property type="entry name" value="PTrfase/Anion_transptr"/>
</dbReference>
<name>X1LJN9_9ZZZZ</name>
<dbReference type="Pfam" id="PF00359">
    <property type="entry name" value="PTS_EIIA_2"/>
    <property type="match status" value="1"/>
</dbReference>
<dbReference type="PANTHER" id="PTHR47738">
    <property type="entry name" value="PTS SYSTEM FRUCTOSE-LIKE EIIA COMPONENT-RELATED"/>
    <property type="match status" value="1"/>
</dbReference>
<evidence type="ECO:0000259" key="1">
    <source>
        <dbReference type="PROSITE" id="PS51094"/>
    </source>
</evidence>
<feature type="domain" description="PTS EIIA type-2" evidence="1">
    <location>
        <begin position="1"/>
        <end position="100"/>
    </location>
</feature>
<dbReference type="InterPro" id="IPR002178">
    <property type="entry name" value="PTS_EIIA_type-2_dom"/>
</dbReference>
<dbReference type="InterPro" id="IPR051541">
    <property type="entry name" value="PTS_SugarTrans_NitroReg"/>
</dbReference>
<reference evidence="2" key="1">
    <citation type="journal article" date="2014" name="Front. Microbiol.">
        <title>High frequency of phylogenetically diverse reductive dehalogenase-homologous genes in deep subseafloor sedimentary metagenomes.</title>
        <authorList>
            <person name="Kawai M."/>
            <person name="Futagami T."/>
            <person name="Toyoda A."/>
            <person name="Takaki Y."/>
            <person name="Nishi S."/>
            <person name="Hori S."/>
            <person name="Arai W."/>
            <person name="Tsubouchi T."/>
            <person name="Morono Y."/>
            <person name="Uchiyama I."/>
            <person name="Ito T."/>
            <person name="Fujiyama A."/>
            <person name="Inagaki F."/>
            <person name="Takami H."/>
        </authorList>
    </citation>
    <scope>NUCLEOTIDE SEQUENCE</scope>
    <source>
        <strain evidence="2">Expedition CK06-06</strain>
    </source>
</reference>
<comment type="caution">
    <text evidence="2">The sequence shown here is derived from an EMBL/GenBank/DDBJ whole genome shotgun (WGS) entry which is preliminary data.</text>
</comment>
<dbReference type="AlphaFoldDB" id="X1LJN9"/>
<evidence type="ECO:0000313" key="2">
    <source>
        <dbReference type="EMBL" id="GAH94353.1"/>
    </source>
</evidence>
<sequence length="105" mass="12026">MEREKQSCTALRPGLAIPHIIIKGEKKFDILLVRAKEGIIFPDAPEPVHIVFVLVGTQDMRNFHLRALMAIAQISQQHDFDKKWLTAKATEDLRDIVLLGKRKRT</sequence>
<dbReference type="EMBL" id="BARV01000161">
    <property type="protein sequence ID" value="GAH94353.1"/>
    <property type="molecule type" value="Genomic_DNA"/>
</dbReference>
<dbReference type="SUPFAM" id="SSF55804">
    <property type="entry name" value="Phoshotransferase/anion transport protein"/>
    <property type="match status" value="1"/>
</dbReference>
<protein>
    <recommendedName>
        <fullName evidence="1">PTS EIIA type-2 domain-containing protein</fullName>
    </recommendedName>
</protein>